<feature type="binding site" evidence="6 9">
    <location>
        <position position="39"/>
    </location>
    <ligand>
        <name>NAD(+)</name>
        <dbReference type="ChEBI" id="CHEBI:57540"/>
    </ligand>
</feature>
<evidence type="ECO:0000256" key="4">
    <source>
        <dbReference type="ARBA" id="ARBA00023002"/>
    </source>
</evidence>
<feature type="binding site" evidence="8">
    <location>
        <position position="156"/>
    </location>
    <ligand>
        <name>substrate</name>
    </ligand>
</feature>
<comment type="caution">
    <text evidence="6">Lacks conserved residue(s) required for the propagation of feature annotation.</text>
</comment>
<dbReference type="InterPro" id="IPR015955">
    <property type="entry name" value="Lactate_DH/Glyco_Ohase_4_C"/>
</dbReference>
<feature type="binding site" evidence="6 9">
    <location>
        <begin position="123"/>
        <end position="125"/>
    </location>
    <ligand>
        <name>NAD(+)</name>
        <dbReference type="ChEBI" id="CHEBI:57540"/>
    </ligand>
</feature>
<dbReference type="NCBIfam" id="NF000824">
    <property type="entry name" value="PRK00066.1"/>
    <property type="match status" value="1"/>
</dbReference>
<feature type="binding site" evidence="8">
    <location>
        <position position="125"/>
    </location>
    <ligand>
        <name>substrate</name>
    </ligand>
</feature>
<evidence type="ECO:0000259" key="11">
    <source>
        <dbReference type="Pfam" id="PF02866"/>
    </source>
</evidence>
<dbReference type="SUPFAM" id="SSF51735">
    <property type="entry name" value="NAD(P)-binding Rossmann-fold domains"/>
    <property type="match status" value="1"/>
</dbReference>
<evidence type="ECO:0000256" key="5">
    <source>
        <dbReference type="ARBA" id="ARBA00023027"/>
    </source>
</evidence>
<feature type="binding site" evidence="6">
    <location>
        <begin position="125"/>
        <end position="128"/>
    </location>
    <ligand>
        <name>substrate</name>
    </ligand>
</feature>
<evidence type="ECO:0000256" key="7">
    <source>
        <dbReference type="PIRSR" id="PIRSR000102-1"/>
    </source>
</evidence>
<evidence type="ECO:0000256" key="6">
    <source>
        <dbReference type="HAMAP-Rule" id="MF_00488"/>
    </source>
</evidence>
<dbReference type="HAMAP" id="MF_00488">
    <property type="entry name" value="Lactate_dehydrog"/>
    <property type="match status" value="1"/>
</dbReference>
<comment type="subunit">
    <text evidence="6">Homotetramer.</text>
</comment>
<evidence type="ECO:0000259" key="10">
    <source>
        <dbReference type="Pfam" id="PF00056"/>
    </source>
</evidence>
<feature type="binding site" evidence="6">
    <location>
        <position position="148"/>
    </location>
    <ligand>
        <name>NAD(+)</name>
        <dbReference type="ChEBI" id="CHEBI:57540"/>
    </ligand>
</feature>
<keyword evidence="6" id="KW-0963">Cytoplasm</keyword>
<dbReference type="NCBIfam" id="TIGR01771">
    <property type="entry name" value="L-LDH-NAD"/>
    <property type="match status" value="1"/>
</dbReference>
<feature type="binding site" evidence="6">
    <location>
        <position position="70"/>
    </location>
    <ligand>
        <name>NAD(+)</name>
        <dbReference type="ChEBI" id="CHEBI:57540"/>
    </ligand>
</feature>
<dbReference type="PIRSF" id="PIRSF000102">
    <property type="entry name" value="Lac_mal_DH"/>
    <property type="match status" value="1"/>
</dbReference>
<feature type="binding site" evidence="6">
    <location>
        <position position="44"/>
    </location>
    <ligand>
        <name>NAD(+)</name>
        <dbReference type="ChEBI" id="CHEBI:57540"/>
    </ligand>
</feature>
<feature type="binding site" evidence="6 8">
    <location>
        <position position="93"/>
    </location>
    <ligand>
        <name>substrate</name>
    </ligand>
</feature>
<dbReference type="InterPro" id="IPR022383">
    <property type="entry name" value="Lactate/malate_DH_C"/>
</dbReference>
<comment type="similarity">
    <text evidence="2 6">Belongs to the LDH/MDH superfamily. LDH family.</text>
</comment>
<comment type="activity regulation">
    <text evidence="6">Allosterically activated by fructose 1,6-bisphosphate (FBP).</text>
</comment>
<sequence>MPRSSNKNKVVIIGAGHVGSHCAYALSMGGSIQEIVFIDIDEKKAAAQADDITDALSFMPHPVVLRSGSYQDCSDAQIVLLAAGVPRKPGQTRLDTMGDSIKVMKDIVPKLNGSGFDGVLVCISNPVDVITTYMHRHVDLPTSRILGTGTSLDTARLKRILWKELEVHPASIHCYSLGEHGDSSMIPFSHVQIGGLPLQTLMDQYPKSYGKLDLDHVLQRTRTVGMDIINGKNSTEFGIGSVVADLVGSILHDERRILPLSCLLEGAYGQEGIAIGVPAIVGGDGIQTVLELDLTAEEEALFQASCEVVRNHVEMSESH</sequence>
<feature type="domain" description="Lactate/malate dehydrogenase C-terminal" evidence="11">
    <location>
        <begin position="150"/>
        <end position="315"/>
    </location>
</feature>
<feature type="active site" description="Proton acceptor" evidence="6 7">
    <location>
        <position position="180"/>
    </location>
</feature>
<dbReference type="PRINTS" id="PR00086">
    <property type="entry name" value="LLDHDRGNASE"/>
</dbReference>
<dbReference type="InterPro" id="IPR018177">
    <property type="entry name" value="L-lactate_DH_AS"/>
</dbReference>
<dbReference type="GO" id="GO:0005737">
    <property type="term" value="C:cytoplasm"/>
    <property type="evidence" value="ECO:0007669"/>
    <property type="project" value="UniProtKB-SubCell"/>
</dbReference>
<dbReference type="RefSeq" id="WP_207300364.1">
    <property type="nucleotide sequence ID" value="NZ_CP071444.1"/>
</dbReference>
<dbReference type="GO" id="GO:0004459">
    <property type="term" value="F:L-lactate dehydrogenase (NAD+) activity"/>
    <property type="evidence" value="ECO:0007669"/>
    <property type="project" value="UniProtKB-UniRule"/>
</dbReference>
<comment type="pathway">
    <text evidence="1 6">Fermentation; pyruvate fermentation to lactate; (S)-lactate from pyruvate: step 1/1.</text>
</comment>
<evidence type="ECO:0000313" key="12">
    <source>
        <dbReference type="EMBL" id="QSX09023.1"/>
    </source>
</evidence>
<dbReference type="InterPro" id="IPR001557">
    <property type="entry name" value="L-lactate/malate_DH"/>
</dbReference>
<feature type="binding site" evidence="6">
    <location>
        <position position="173"/>
    </location>
    <ligand>
        <name>beta-D-fructose 1,6-bisphosphate</name>
        <dbReference type="ChEBI" id="CHEBI:32966"/>
        <note>allosteric activator</note>
    </ligand>
</feature>
<dbReference type="CDD" id="cd05291">
    <property type="entry name" value="HicDH_like"/>
    <property type="match status" value="1"/>
</dbReference>
<keyword evidence="4 6" id="KW-0560">Oxidoreductase</keyword>
<evidence type="ECO:0000256" key="9">
    <source>
        <dbReference type="PIRSR" id="PIRSR000102-3"/>
    </source>
</evidence>
<feature type="binding site" evidence="6">
    <location>
        <position position="18"/>
    </location>
    <ligand>
        <name>NAD(+)</name>
        <dbReference type="ChEBI" id="CHEBI:57540"/>
    </ligand>
</feature>
<dbReference type="PANTHER" id="PTHR43128:SF31">
    <property type="entry name" value="L-LACTATE DEHYDROGENASE"/>
    <property type="match status" value="1"/>
</dbReference>
<evidence type="ECO:0000256" key="8">
    <source>
        <dbReference type="PIRSR" id="PIRSR000102-2"/>
    </source>
</evidence>
<dbReference type="Gene3D" id="3.40.50.720">
    <property type="entry name" value="NAD(P)-binding Rossmann-like Domain"/>
    <property type="match status" value="1"/>
</dbReference>
<feature type="binding site" evidence="8">
    <location>
        <position position="87"/>
    </location>
    <ligand>
        <name>substrate</name>
    </ligand>
</feature>
<feature type="binding site" evidence="6">
    <location>
        <begin position="153"/>
        <end position="156"/>
    </location>
    <ligand>
        <name>substrate</name>
    </ligand>
</feature>
<comment type="function">
    <text evidence="6">Catalyzes the conversion of lactate to pyruvate.</text>
</comment>
<comment type="subcellular location">
    <subcellularLocation>
        <location evidence="6">Cytoplasm</location>
    </subcellularLocation>
</comment>
<feature type="domain" description="Lactate/malate dehydrogenase N-terminal" evidence="10">
    <location>
        <begin position="9"/>
        <end position="147"/>
    </location>
</feature>
<dbReference type="AlphaFoldDB" id="A0A975AIF5"/>
<keyword evidence="5 6" id="KW-0520">NAD</keyword>
<evidence type="ECO:0000256" key="3">
    <source>
        <dbReference type="ARBA" id="ARBA00012967"/>
    </source>
</evidence>
<dbReference type="EMBL" id="CP071444">
    <property type="protein sequence ID" value="QSX09023.1"/>
    <property type="molecule type" value="Genomic_DNA"/>
</dbReference>
<dbReference type="SUPFAM" id="SSF56327">
    <property type="entry name" value="LDH C-terminal domain-like"/>
    <property type="match status" value="1"/>
</dbReference>
<feature type="binding site" evidence="6">
    <location>
        <position position="158"/>
    </location>
    <ligand>
        <name>beta-D-fructose 1,6-bisphosphate</name>
        <dbReference type="ChEBI" id="CHEBI:32966"/>
        <note>allosteric activator</note>
    </ligand>
</feature>
<evidence type="ECO:0000313" key="13">
    <source>
        <dbReference type="Proteomes" id="UP000663499"/>
    </source>
</evidence>
<dbReference type="GO" id="GO:0006089">
    <property type="term" value="P:lactate metabolic process"/>
    <property type="evidence" value="ECO:0007669"/>
    <property type="project" value="TreeGrafter"/>
</dbReference>
<dbReference type="Pfam" id="PF00056">
    <property type="entry name" value="Ldh_1_N"/>
    <property type="match status" value="1"/>
</dbReference>
<dbReference type="PROSITE" id="PS00064">
    <property type="entry name" value="L_LDH"/>
    <property type="match status" value="1"/>
</dbReference>
<feature type="binding site" evidence="6">
    <location>
        <begin position="84"/>
        <end position="85"/>
    </location>
    <ligand>
        <name>NAD(+)</name>
        <dbReference type="ChEBI" id="CHEBI:57540"/>
    </ligand>
</feature>
<name>A0A975AIF5_9FIRM</name>
<protein>
    <recommendedName>
        <fullName evidence="3 6">L-lactate dehydrogenase</fullName>
        <shortName evidence="6">L-LDH</shortName>
        <ecNumber evidence="3 6">1.1.1.27</ecNumber>
    </recommendedName>
</protein>
<dbReference type="PANTHER" id="PTHR43128">
    <property type="entry name" value="L-2-HYDROXYCARBOXYLATE DEHYDROGENASE (NAD(P)(+))"/>
    <property type="match status" value="1"/>
</dbReference>
<dbReference type="GO" id="GO:0006096">
    <property type="term" value="P:glycolytic process"/>
    <property type="evidence" value="ECO:0007669"/>
    <property type="project" value="UniProtKB-UniRule"/>
</dbReference>
<dbReference type="KEGG" id="alka:J0B03_02855"/>
<proteinExistence type="inferred from homology"/>
<keyword evidence="13" id="KW-1185">Reference proteome</keyword>
<dbReference type="Pfam" id="PF02866">
    <property type="entry name" value="Ldh_1_C"/>
    <property type="match status" value="1"/>
</dbReference>
<keyword evidence="6" id="KW-0021">Allosteric enzyme</keyword>
<evidence type="ECO:0000256" key="1">
    <source>
        <dbReference type="ARBA" id="ARBA00004843"/>
    </source>
</evidence>
<organism evidence="12 13">
    <name type="scientific">Alkalibacter rhizosphaerae</name>
    <dbReference type="NCBI Taxonomy" id="2815577"/>
    <lineage>
        <taxon>Bacteria</taxon>
        <taxon>Bacillati</taxon>
        <taxon>Bacillota</taxon>
        <taxon>Clostridia</taxon>
        <taxon>Eubacteriales</taxon>
        <taxon>Eubacteriaceae</taxon>
        <taxon>Alkalibacter</taxon>
    </lineage>
</organism>
<dbReference type="Proteomes" id="UP000663499">
    <property type="component" value="Chromosome"/>
</dbReference>
<feature type="binding site" evidence="9">
    <location>
        <begin position="14"/>
        <end position="19"/>
    </location>
    <ligand>
        <name>NAD(+)</name>
        <dbReference type="ChEBI" id="CHEBI:57540"/>
    </ligand>
</feature>
<dbReference type="InterPro" id="IPR036291">
    <property type="entry name" value="NAD(P)-bd_dom_sf"/>
</dbReference>
<reference evidence="12" key="1">
    <citation type="submission" date="2021-03" db="EMBL/GenBank/DDBJ databases">
        <title>Alkalibacter marinus sp. nov., isolated from tidal flat sediment.</title>
        <authorList>
            <person name="Namirimu T."/>
            <person name="Yang J.-A."/>
            <person name="Yang S.-H."/>
            <person name="Kim Y.-J."/>
            <person name="Kwon K.K."/>
        </authorList>
    </citation>
    <scope>NUCLEOTIDE SEQUENCE</scope>
    <source>
        <strain evidence="12">ES005</strain>
    </source>
</reference>
<evidence type="ECO:0000256" key="2">
    <source>
        <dbReference type="ARBA" id="ARBA00006054"/>
    </source>
</evidence>
<dbReference type="InterPro" id="IPR011304">
    <property type="entry name" value="L-lactate_DH"/>
</dbReference>
<gene>
    <name evidence="6" type="primary">ldh</name>
    <name evidence="12" type="ORF">J0B03_02855</name>
</gene>
<dbReference type="EC" id="1.1.1.27" evidence="3 6"/>
<feature type="binding site" evidence="6">
    <location>
        <position position="235"/>
    </location>
    <ligand>
        <name>substrate</name>
    </ligand>
</feature>
<dbReference type="Gene3D" id="3.90.110.10">
    <property type="entry name" value="Lactate dehydrogenase/glycoside hydrolase, family 4, C-terminal"/>
    <property type="match status" value="1"/>
</dbReference>
<dbReference type="InterPro" id="IPR001236">
    <property type="entry name" value="Lactate/malate_DH_N"/>
</dbReference>
<accession>A0A975AIF5</accession>
<comment type="catalytic activity">
    <reaction evidence="6">
        <text>(S)-lactate + NAD(+) = pyruvate + NADH + H(+)</text>
        <dbReference type="Rhea" id="RHEA:23444"/>
        <dbReference type="ChEBI" id="CHEBI:15361"/>
        <dbReference type="ChEBI" id="CHEBI:15378"/>
        <dbReference type="ChEBI" id="CHEBI:16651"/>
        <dbReference type="ChEBI" id="CHEBI:57540"/>
        <dbReference type="ChEBI" id="CHEBI:57945"/>
        <dbReference type="EC" id="1.1.1.27"/>
    </reaction>
</comment>